<name>A0ABN3BQ62_9ACTN</name>
<comment type="caution">
    <text evidence="1">The sequence shown here is derived from an EMBL/GenBank/DDBJ whole genome shotgun (WGS) entry which is preliminary data.</text>
</comment>
<dbReference type="EMBL" id="BAAAOQ010000014">
    <property type="protein sequence ID" value="GAA2198815.1"/>
    <property type="molecule type" value="Genomic_DNA"/>
</dbReference>
<organism evidence="1 2">
    <name type="scientific">Streptomyces bangladeshensis</name>
    <dbReference type="NCBI Taxonomy" id="295352"/>
    <lineage>
        <taxon>Bacteria</taxon>
        <taxon>Bacillati</taxon>
        <taxon>Actinomycetota</taxon>
        <taxon>Actinomycetes</taxon>
        <taxon>Kitasatosporales</taxon>
        <taxon>Streptomycetaceae</taxon>
        <taxon>Streptomyces</taxon>
    </lineage>
</organism>
<evidence type="ECO:0008006" key="3">
    <source>
        <dbReference type="Google" id="ProtNLM"/>
    </source>
</evidence>
<proteinExistence type="predicted"/>
<gene>
    <name evidence="1" type="ORF">GCM10009787_43060</name>
</gene>
<accession>A0ABN3BQ62</accession>
<dbReference type="Proteomes" id="UP001501391">
    <property type="component" value="Unassembled WGS sequence"/>
</dbReference>
<evidence type="ECO:0000313" key="2">
    <source>
        <dbReference type="Proteomes" id="UP001501391"/>
    </source>
</evidence>
<reference evidence="1 2" key="1">
    <citation type="journal article" date="2019" name="Int. J. Syst. Evol. Microbiol.">
        <title>The Global Catalogue of Microorganisms (GCM) 10K type strain sequencing project: providing services to taxonomists for standard genome sequencing and annotation.</title>
        <authorList>
            <consortium name="The Broad Institute Genomics Platform"/>
            <consortium name="The Broad Institute Genome Sequencing Center for Infectious Disease"/>
            <person name="Wu L."/>
            <person name="Ma J."/>
        </authorList>
    </citation>
    <scope>NUCLEOTIDE SEQUENCE [LARGE SCALE GENOMIC DNA]</scope>
    <source>
        <strain evidence="1 2">JCM 14924</strain>
    </source>
</reference>
<keyword evidence="2" id="KW-1185">Reference proteome</keyword>
<evidence type="ECO:0000313" key="1">
    <source>
        <dbReference type="EMBL" id="GAA2198815.1"/>
    </source>
</evidence>
<sequence length="61" mass="6863">MVGFCRTVRWTCLTARLAAPSLSREVGLPHHSRWFLVLDYLSPPRCYGPVYDALGLHESGC</sequence>
<protein>
    <recommendedName>
        <fullName evidence="3">Secreted protein</fullName>
    </recommendedName>
</protein>